<dbReference type="InterPro" id="IPR046702">
    <property type="entry name" value="DUF6572"/>
</dbReference>
<dbReference type="RefSeq" id="WP_049582794.1">
    <property type="nucleotide sequence ID" value="NZ_CAWQXX010000009.1"/>
</dbReference>
<organism evidence="1 2">
    <name type="scientific">Photorhabdus luminescens</name>
    <name type="common">Xenorhabdus luminescens</name>
    <dbReference type="NCBI Taxonomy" id="29488"/>
    <lineage>
        <taxon>Bacteria</taxon>
        <taxon>Pseudomonadati</taxon>
        <taxon>Pseudomonadota</taxon>
        <taxon>Gammaproteobacteria</taxon>
        <taxon>Enterobacterales</taxon>
        <taxon>Morganellaceae</taxon>
        <taxon>Photorhabdus</taxon>
    </lineage>
</organism>
<sequence>MSIEDVNKIDMIGIPNDNENLVVLGLTDHLSWSGSIEEHLLKLQEKINSYIRFIESGEIYESFPASCGKSEILIEVYFKYYIPHECADFLEKVGEILAPVNIQLRYEEGDIA</sequence>
<dbReference type="OrthoDB" id="2229810at2"/>
<evidence type="ECO:0000313" key="1">
    <source>
        <dbReference type="EMBL" id="SCZ74375.1"/>
    </source>
</evidence>
<dbReference type="GeneID" id="45657479"/>
<protein>
    <submittedName>
        <fullName evidence="1">Uncharacterized protein</fullName>
    </submittedName>
</protein>
<dbReference type="EMBL" id="FMWJ01000058">
    <property type="protein sequence ID" value="SCZ74375.1"/>
    <property type="molecule type" value="Genomic_DNA"/>
</dbReference>
<evidence type="ECO:0000313" key="2">
    <source>
        <dbReference type="Proteomes" id="UP000183223"/>
    </source>
</evidence>
<dbReference type="Proteomes" id="UP000183223">
    <property type="component" value="Unassembled WGS sequence"/>
</dbReference>
<gene>
    <name evidence="1" type="ORF">SAMN02982990_04621</name>
</gene>
<dbReference type="Pfam" id="PF20212">
    <property type="entry name" value="DUF6572"/>
    <property type="match status" value="1"/>
</dbReference>
<accession>A0A1G5RJT6</accession>
<name>A0A1G5RJT6_PHOLU</name>
<dbReference type="AlphaFoldDB" id="A0A1G5RJT6"/>
<keyword evidence="2" id="KW-1185">Reference proteome</keyword>
<proteinExistence type="predicted"/>
<reference evidence="2" key="1">
    <citation type="submission" date="2016-10" db="EMBL/GenBank/DDBJ databases">
        <authorList>
            <person name="Varghese N."/>
            <person name="Submissions S."/>
        </authorList>
    </citation>
    <scope>NUCLEOTIDE SEQUENCE [LARGE SCALE GENOMIC DNA]</scope>
    <source>
        <strain evidence="2">ATCC 29999</strain>
    </source>
</reference>